<name>A0A0J9BK87_9FIRM</name>
<dbReference type="PATRIC" id="fig|742734.4.peg.5664"/>
<gene>
    <name evidence="1" type="ORF">HMPREF9470_05296</name>
</gene>
<dbReference type="AlphaFoldDB" id="A0A0J9BK87"/>
<reference evidence="1 2" key="1">
    <citation type="submission" date="2011-04" db="EMBL/GenBank/DDBJ databases">
        <title>The Genome Sequence of Clostridium citroniae WAL-19142.</title>
        <authorList>
            <consortium name="The Broad Institute Genome Sequencing Platform"/>
            <person name="Earl A."/>
            <person name="Ward D."/>
            <person name="Feldgarden M."/>
            <person name="Gevers D."/>
            <person name="Warren Y.A."/>
            <person name="Tyrrell K.L."/>
            <person name="Citron D.M."/>
            <person name="Goldstein E.J."/>
            <person name="Daigneault M."/>
            <person name="Allen-Vercoe E."/>
            <person name="Young S.K."/>
            <person name="Zeng Q."/>
            <person name="Gargeya S."/>
            <person name="Fitzgerald M."/>
            <person name="Haas B."/>
            <person name="Abouelleil A."/>
            <person name="Alvarado L."/>
            <person name="Arachchi H.M."/>
            <person name="Berlin A."/>
            <person name="Brown A."/>
            <person name="Chapman S.B."/>
            <person name="Chen Z."/>
            <person name="Dunbar C."/>
            <person name="Freedman E."/>
            <person name="Gearin G."/>
            <person name="Gellesch M."/>
            <person name="Goldberg J."/>
            <person name="Griggs A."/>
            <person name="Gujja S."/>
            <person name="Heilman E.R."/>
            <person name="Heiman D."/>
            <person name="Howarth C."/>
            <person name="Larson L."/>
            <person name="Lui A."/>
            <person name="MacDonald P.J."/>
            <person name="Mehta T."/>
            <person name="Montmayeur A."/>
            <person name="Murphy C."/>
            <person name="Neiman D."/>
            <person name="Pearson M."/>
            <person name="Priest M."/>
            <person name="Roberts A."/>
            <person name="Saif S."/>
            <person name="Shea T."/>
            <person name="Shenoy N."/>
            <person name="Sisk P."/>
            <person name="Stolte C."/>
            <person name="Sykes S."/>
            <person name="White J."/>
            <person name="Yandava C."/>
            <person name="Wortman J."/>
            <person name="Nusbaum C."/>
            <person name="Birren B."/>
        </authorList>
    </citation>
    <scope>NUCLEOTIDE SEQUENCE [LARGE SCALE GENOMIC DNA]</scope>
    <source>
        <strain evidence="1 2">WAL-19142</strain>
    </source>
</reference>
<comment type="caution">
    <text evidence="1">The sequence shown here is derived from an EMBL/GenBank/DDBJ whole genome shotgun (WGS) entry which is preliminary data.</text>
</comment>
<organism evidence="1 2">
    <name type="scientific">[Clostridium] citroniae WAL-19142</name>
    <dbReference type="NCBI Taxonomy" id="742734"/>
    <lineage>
        <taxon>Bacteria</taxon>
        <taxon>Bacillati</taxon>
        <taxon>Bacillota</taxon>
        <taxon>Clostridia</taxon>
        <taxon>Lachnospirales</taxon>
        <taxon>Lachnospiraceae</taxon>
        <taxon>Enterocloster</taxon>
    </lineage>
</organism>
<dbReference type="EMBL" id="ADLK01000049">
    <property type="protein sequence ID" value="KMW12571.1"/>
    <property type="molecule type" value="Genomic_DNA"/>
</dbReference>
<dbReference type="Proteomes" id="UP000037392">
    <property type="component" value="Unassembled WGS sequence"/>
</dbReference>
<sequence length="55" mass="6431">MTSKRPCFPVDQQSVVSIRGEYLCGRIFQEGHTGALPYIRCLFQRKAHKGRWFMV</sequence>
<evidence type="ECO:0000313" key="1">
    <source>
        <dbReference type="EMBL" id="KMW12571.1"/>
    </source>
</evidence>
<proteinExistence type="predicted"/>
<evidence type="ECO:0000313" key="2">
    <source>
        <dbReference type="Proteomes" id="UP000037392"/>
    </source>
</evidence>
<accession>A0A0J9BK87</accession>
<protein>
    <submittedName>
        <fullName evidence="1">Uncharacterized protein</fullName>
    </submittedName>
</protein>